<feature type="coiled-coil region" evidence="3">
    <location>
        <begin position="1255"/>
        <end position="1282"/>
    </location>
</feature>
<dbReference type="GO" id="GO:0043138">
    <property type="term" value="F:3'-5' DNA helicase activity"/>
    <property type="evidence" value="ECO:0007669"/>
    <property type="project" value="TreeGrafter"/>
</dbReference>
<dbReference type="Pfam" id="PF09369">
    <property type="entry name" value="MZB"/>
    <property type="match status" value="1"/>
</dbReference>
<dbReference type="InterPro" id="IPR018973">
    <property type="entry name" value="MZB"/>
</dbReference>
<dbReference type="GO" id="GO:0036297">
    <property type="term" value="P:interstrand cross-link repair"/>
    <property type="evidence" value="ECO:0007669"/>
    <property type="project" value="TreeGrafter"/>
</dbReference>
<dbReference type="EMBL" id="JAAZHI010000020">
    <property type="protein sequence ID" value="NLA54848.1"/>
    <property type="molecule type" value="Genomic_DNA"/>
</dbReference>
<evidence type="ECO:0000313" key="7">
    <source>
        <dbReference type="Proteomes" id="UP000557899"/>
    </source>
</evidence>
<feature type="domain" description="Helicase ATP-binding" evidence="4">
    <location>
        <begin position="94"/>
        <end position="307"/>
    </location>
</feature>
<protein>
    <submittedName>
        <fullName evidence="6">DEAD/DEAH box helicase</fullName>
    </submittedName>
</protein>
<dbReference type="PROSITE" id="PS51192">
    <property type="entry name" value="HELICASE_ATP_BIND_1"/>
    <property type="match status" value="1"/>
</dbReference>
<accession>A0A7X6PKV4</accession>
<feature type="domain" description="Helicase C-terminal" evidence="5">
    <location>
        <begin position="995"/>
        <end position="1167"/>
    </location>
</feature>
<dbReference type="GO" id="GO:0005524">
    <property type="term" value="F:ATP binding"/>
    <property type="evidence" value="ECO:0007669"/>
    <property type="project" value="UniProtKB-KW"/>
</dbReference>
<dbReference type="Pfam" id="PF00270">
    <property type="entry name" value="DEAD"/>
    <property type="match status" value="1"/>
</dbReference>
<dbReference type="PANTHER" id="PTHR47957">
    <property type="entry name" value="ATP-DEPENDENT HELICASE HRQ1"/>
    <property type="match status" value="1"/>
</dbReference>
<evidence type="ECO:0000259" key="4">
    <source>
        <dbReference type="PROSITE" id="PS51192"/>
    </source>
</evidence>
<organism evidence="6 7">
    <name type="scientific">Corynebacterium humireducens</name>
    <dbReference type="NCBI Taxonomy" id="1223514"/>
    <lineage>
        <taxon>Bacteria</taxon>
        <taxon>Bacillati</taxon>
        <taxon>Actinomycetota</taxon>
        <taxon>Actinomycetes</taxon>
        <taxon>Mycobacteriales</taxon>
        <taxon>Corynebacteriaceae</taxon>
        <taxon>Corynebacterium</taxon>
    </lineage>
</organism>
<dbReference type="InterPro" id="IPR011545">
    <property type="entry name" value="DEAD/DEAH_box_helicase_dom"/>
</dbReference>
<keyword evidence="3" id="KW-0175">Coiled coil</keyword>
<evidence type="ECO:0000313" key="6">
    <source>
        <dbReference type="EMBL" id="NLA54848.1"/>
    </source>
</evidence>
<dbReference type="InterPro" id="IPR014001">
    <property type="entry name" value="Helicase_ATP-bd"/>
</dbReference>
<evidence type="ECO:0000256" key="3">
    <source>
        <dbReference type="SAM" id="Coils"/>
    </source>
</evidence>
<reference evidence="6 7" key="1">
    <citation type="journal article" date="2020" name="Biotechnol. Biofuels">
        <title>New insights from the biogas microbiome by comprehensive genome-resolved metagenomics of nearly 1600 species originating from multiple anaerobic digesters.</title>
        <authorList>
            <person name="Campanaro S."/>
            <person name="Treu L."/>
            <person name="Rodriguez-R L.M."/>
            <person name="Kovalovszki A."/>
            <person name="Ziels R.M."/>
            <person name="Maus I."/>
            <person name="Zhu X."/>
            <person name="Kougias P.G."/>
            <person name="Basile A."/>
            <person name="Luo G."/>
            <person name="Schluter A."/>
            <person name="Konstantinidis K.T."/>
            <person name="Angelidaki I."/>
        </authorList>
    </citation>
    <scope>NUCLEOTIDE SEQUENCE [LARGE SCALE GENOMIC DNA]</scope>
    <source>
        <strain evidence="6">AS15tlH2ME_198</strain>
    </source>
</reference>
<keyword evidence="6" id="KW-0347">Helicase</keyword>
<dbReference type="GO" id="GO:0006289">
    <property type="term" value="P:nucleotide-excision repair"/>
    <property type="evidence" value="ECO:0007669"/>
    <property type="project" value="TreeGrafter"/>
</dbReference>
<dbReference type="InterPro" id="IPR001650">
    <property type="entry name" value="Helicase_C-like"/>
</dbReference>
<proteinExistence type="predicted"/>
<gene>
    <name evidence="6" type="ORF">GX859_00900</name>
</gene>
<dbReference type="Pfam" id="PF00271">
    <property type="entry name" value="Helicase_C"/>
    <property type="match status" value="1"/>
</dbReference>
<keyword evidence="2" id="KW-0067">ATP-binding</keyword>
<dbReference type="GO" id="GO:0003676">
    <property type="term" value="F:nucleic acid binding"/>
    <property type="evidence" value="ECO:0007669"/>
    <property type="project" value="InterPro"/>
</dbReference>
<dbReference type="SMART" id="SM00490">
    <property type="entry name" value="HELICc"/>
    <property type="match status" value="1"/>
</dbReference>
<evidence type="ECO:0000259" key="5">
    <source>
        <dbReference type="PROSITE" id="PS51194"/>
    </source>
</evidence>
<keyword evidence="1" id="KW-0547">Nucleotide-binding</keyword>
<dbReference type="SMART" id="SM00487">
    <property type="entry name" value="DEXDc"/>
    <property type="match status" value="1"/>
</dbReference>
<dbReference type="PANTHER" id="PTHR47957:SF3">
    <property type="entry name" value="ATP-DEPENDENT HELICASE HRQ1"/>
    <property type="match status" value="1"/>
</dbReference>
<evidence type="ECO:0000256" key="2">
    <source>
        <dbReference type="ARBA" id="ARBA00022840"/>
    </source>
</evidence>
<name>A0A7X6PKV4_9CORY</name>
<keyword evidence="6" id="KW-0378">Hydrolase</keyword>
<sequence length="2120" mass="232815">MNSLIPTHAVSHISDGLSEYLTTTISLSDSATAERLGEFLLDPHDGMFHGPYVRSRLPYASAEHWEGVLSWLPEWFEPYRHQAQAFERLASWGPGGAKRPAPTLVVTGTGSGKTESFLYPVLDHCRRNPGSGIKAVILYPMNALAADQERRLAELLTSNSELSGITAGLFTGEVVSGGRRMVSEQGLITDRDVMRDTPPDILLTNYKMLDQLLLREDNRALWEKSAQTLQYLVLDEFHTYDAAQGTDVAMLLRRLGLMLRKYQPEGFLSAEEQERPLGRVTPVATSATLGGGPTADGLKGMLRFAYTVFGEQLPEDAIVGETLLDVPQWQATLPKLLGRPLGPATSVPEVGEVRAIVEKLSELVDSGVEYQEAVHRIACTDILHCAEDTESAIAAMATNEVVTRILTEASSPLPLEHTEATSGDRPATKSLVERVFPDAADRRNLGKDAAEFLTLVLSEMAYLRAQFGAQRGWDGKKIPGVETHLWVREISRVDRVVSSAVERGQAMFRWSDNGVTSNAQRYDDAAQRWLPAIYCRHCGRSGWMTAMQPGDDMVETAVQKIRQTSIADKARIRPLIDATSEEAAGMVRSRDGGSRVRWLDMELPAISDTAPDAEARETGAVVPVLMYAGEDIEERAAEEYCPSCGEPDSIRYLGSSVATLLSVALSNLFGMEELGNEEKKTLVFADSVQDAAHRAGFIQSRARAFALRARINRAAEELIEWSAEGCTHLDQLVGTMISHAQGEGSPEEQARALYELLPPELTHSTRFRGVWEKDTPTREKSKALRALEERLQLDLALQFGDRVDLPRSLVSTGTLTVAVDVSDDVLLAAARAVGVLADDNELLGWARGVVEKMRIEGGINHPWFKSYLTNDCNPYLLNRRQTRARGVPAFPRGGTPRFPRSGAALRGVQGKRNNNATMPLGSQRGWYARWTARALGVSAGSAFTAATLVSDLFTQLEIAGVVGSVPSKSGGRIYFLDPGSVVVRQQGAEELLECSVCRMRVGVDTGSRAVLDGQACYSLDCEGHFTLTTVEDNYYRQLYQSHNTRTVVAAEHTGLVPTLTRKQVEDQFKVPITRQEADSPNVLVATPTLEMGIDIGDLSTVMLSSMPRSVASYVQRVGRAGRLSGNSLIVALVRGRGRALTKLEHPLETIAGSVTAPAAYLSARDIMRRQFVAYLFDSHSFASQVESMRTAVDVFSDMKFTALDALVELVKAGVDKDLETFGSFLAPHTTPEVLKDLRAWVTTGEGLVADVAIAVRRWNDTYRELLRRKSELQQRESELRARVEATPAEDDDLQKQHATTRSSLWFTTKQLKKHSDEYWIAALERVGLLPNFTLLDETVEFHLSVTSYNDVIEEFETSALQYSRGVSSALVELAPGNTFYVQGVAATIDTVDLGTDQSAIVQWRLCPTCSYSEPVGEDSAAGPCPSCGAPAFADRDQVIEVVEMNKVSATVDSTYSAINDFHDERRSVRFRTQLSFDIPDNGYGAEWYLQGTGFGMQYLSHVNMRWLNLGRFGGGGKKMFASTEMEAPMFRVCEHCGHLDSEAGTNHWSDHHPWCKYRSTVEEHSITFALGRTLGTQGVLVHLPALLSVMESTTLPSLLAALKMGFKMHLGGNPDHLEIEPVMVSSDGNVIDMLLIHDRVPGGTGYLAQFTDPQEVRTMCEVAYTHLINCSCVNEERQACPSCLLPYVPEHMIPSLSRGAAATALGKILANDMHLAPDEDPRAGSWEGMVVDKQPERSEASKLEQRFIEQLRRDLKAVGATITDSIVDNYAHWTIRFPGSPHIWRLREQVTIGLTRPDIFLETDDPDIRKIAIYLDGEAFHAVGRNQRVADDFGKRNDLYAQGILPWSMTWQDIDKRQRAAAGQGAEPPVWHNSQVEANLAAMLNLSKMTLQLLWRDPMSQLLEILRDPTCDWAKLSQAAFIMAAMGGHAENGVFSKRYLRDVDVQFNGMNPALELAIPEGLVDVEAWRVFLNLSNLAYLAPAGARVTVVEQGGVDKPKPTPTVVLDPEPMPTPEPVADPAWAELIDEFGDEEDIGSALHALVEAGAPAPDPDTIGHEVAGIPLVAMWPGQKVMLTGPGDEEEVSSQNAATGYVVVAADFDPDTIPPQLCAALGIDGKEK</sequence>
<comment type="caution">
    <text evidence="6">The sequence shown here is derived from an EMBL/GenBank/DDBJ whole genome shotgun (WGS) entry which is preliminary data.</text>
</comment>
<dbReference type="Gene3D" id="3.40.50.300">
    <property type="entry name" value="P-loop containing nucleotide triphosphate hydrolases"/>
    <property type="match status" value="2"/>
</dbReference>
<dbReference type="PROSITE" id="PS51194">
    <property type="entry name" value="HELICASE_CTER"/>
    <property type="match status" value="1"/>
</dbReference>
<dbReference type="Proteomes" id="UP000557899">
    <property type="component" value="Unassembled WGS sequence"/>
</dbReference>
<dbReference type="InterPro" id="IPR027417">
    <property type="entry name" value="P-loop_NTPase"/>
</dbReference>
<dbReference type="SUPFAM" id="SSF52540">
    <property type="entry name" value="P-loop containing nucleoside triphosphate hydrolases"/>
    <property type="match status" value="2"/>
</dbReference>
<evidence type="ECO:0000256" key="1">
    <source>
        <dbReference type="ARBA" id="ARBA00022741"/>
    </source>
</evidence>